<accession>A0A3L9Y0T1</accession>
<evidence type="ECO:0000313" key="1">
    <source>
        <dbReference type="EMBL" id="RMA42481.1"/>
    </source>
</evidence>
<name>A0A3L9Y0T1_9RHOB</name>
<comment type="caution">
    <text evidence="1">The sequence shown here is derived from an EMBL/GenBank/DDBJ whole genome shotgun (WGS) entry which is preliminary data.</text>
</comment>
<dbReference type="Proteomes" id="UP000281343">
    <property type="component" value="Unassembled WGS sequence"/>
</dbReference>
<sequence>MLASGQFVENAYYLATGTGFFIPAESTIWTFRVVRMNEGSGEWWAYAVDAANHYALLPSGQEGYLVLPKSVVPRGFVPFDTETWIGATWRPITRVDL</sequence>
<keyword evidence="2" id="KW-1185">Reference proteome</keyword>
<protein>
    <submittedName>
        <fullName evidence="1">Uncharacterized protein</fullName>
    </submittedName>
</protein>
<dbReference type="EMBL" id="RCNT01000004">
    <property type="protein sequence ID" value="RMA42481.1"/>
    <property type="molecule type" value="Genomic_DNA"/>
</dbReference>
<reference evidence="1 2" key="1">
    <citation type="submission" date="2018-10" db="EMBL/GenBank/DDBJ databases">
        <authorList>
            <person name="Jung H.S."/>
            <person name="Jeon C.O."/>
        </authorList>
    </citation>
    <scope>NUCLEOTIDE SEQUENCE [LARGE SCALE GENOMIC DNA]</scope>
    <source>
        <strain evidence="1 2">MA-7-27</strain>
    </source>
</reference>
<gene>
    <name evidence="1" type="ORF">D9R08_10355</name>
</gene>
<proteinExistence type="predicted"/>
<organism evidence="1 2">
    <name type="scientific">Rhodophyticola porphyridii</name>
    <dbReference type="NCBI Taxonomy" id="1852017"/>
    <lineage>
        <taxon>Bacteria</taxon>
        <taxon>Pseudomonadati</taxon>
        <taxon>Pseudomonadota</taxon>
        <taxon>Alphaproteobacteria</taxon>
        <taxon>Rhodobacterales</taxon>
        <taxon>Roseobacteraceae</taxon>
        <taxon>Rhodophyticola</taxon>
    </lineage>
</organism>
<evidence type="ECO:0000313" key="2">
    <source>
        <dbReference type="Proteomes" id="UP000281343"/>
    </source>
</evidence>
<dbReference type="AlphaFoldDB" id="A0A3L9Y0T1"/>